<evidence type="ECO:0000256" key="2">
    <source>
        <dbReference type="SAM" id="SignalP"/>
    </source>
</evidence>
<dbReference type="InterPro" id="IPR039448">
    <property type="entry name" value="Beta_helix"/>
</dbReference>
<evidence type="ECO:0000313" key="4">
    <source>
        <dbReference type="EMBL" id="ELR17589.1"/>
    </source>
</evidence>
<sequence>MRLLVVALLFASLLGLSSATTYYLYPTNTTWPSTIQNLKAGDTAILSAGQFTLNQKFGVTLSGTSGARIVVKGAGASETTITQQADQNVMDVAGTYFSFYNMTFTGGSRGVRLFESSSDVLFENVNIHHTKDTAFSANDAGKTYTRLTLRGMEVHHSAEAGPEVATGECFYLGCQDNKCQVTSSLVELNYCHDTTNAKPGWGSGIQLKTGSYDNIIRDNVIVNTLAPGILLYDDYQKGTNLVEGNVVMTTDDNGIQVSSGVLVQNNIVIGAKAAGIAVSNNQLQTTGVYHDVKIIHNTVYSSGSADLYLPILSKSEFVIANNLFLTSAKAFDVKTQTGAVWRKNAYVGGTVPTGVDTAGVFQVTSGDVINAGGNDFYPTESSLLINAGSSSYSPRLTYDFNGKSRSATTPTVGAYEHSTATNPGGAVKAGFKSGASSDSQPPSGGGSNTPSGANTLTSWLAPVLAL</sequence>
<protein>
    <recommendedName>
        <fullName evidence="3">Right handed beta helix domain-containing protein</fullName>
    </recommendedName>
</protein>
<feature type="chain" id="PRO_5003990679" description="Right handed beta helix domain-containing protein" evidence="2">
    <location>
        <begin position="20"/>
        <end position="466"/>
    </location>
</feature>
<feature type="compositionally biased region" description="Low complexity" evidence="1">
    <location>
        <begin position="433"/>
        <end position="452"/>
    </location>
</feature>
<dbReference type="SUPFAM" id="SSF51126">
    <property type="entry name" value="Pectin lyase-like"/>
    <property type="match status" value="1"/>
</dbReference>
<dbReference type="SMART" id="SM00710">
    <property type="entry name" value="PbH1"/>
    <property type="match status" value="4"/>
</dbReference>
<organism evidence="4 5">
    <name type="scientific">Acanthamoeba castellanii (strain ATCC 30010 / Neff)</name>
    <dbReference type="NCBI Taxonomy" id="1257118"/>
    <lineage>
        <taxon>Eukaryota</taxon>
        <taxon>Amoebozoa</taxon>
        <taxon>Discosea</taxon>
        <taxon>Longamoebia</taxon>
        <taxon>Centramoebida</taxon>
        <taxon>Acanthamoebidae</taxon>
        <taxon>Acanthamoeba</taxon>
    </lineage>
</organism>
<dbReference type="InterPro" id="IPR012334">
    <property type="entry name" value="Pectin_lyas_fold"/>
</dbReference>
<dbReference type="AlphaFoldDB" id="L8GWL8"/>
<evidence type="ECO:0000313" key="5">
    <source>
        <dbReference type="Proteomes" id="UP000011083"/>
    </source>
</evidence>
<name>L8GWL8_ACACF</name>
<keyword evidence="2" id="KW-0732">Signal</keyword>
<dbReference type="Proteomes" id="UP000011083">
    <property type="component" value="Unassembled WGS sequence"/>
</dbReference>
<dbReference type="EMBL" id="KB007974">
    <property type="protein sequence ID" value="ELR17589.1"/>
    <property type="molecule type" value="Genomic_DNA"/>
</dbReference>
<dbReference type="KEGG" id="acan:ACA1_063530"/>
<feature type="region of interest" description="Disordered" evidence="1">
    <location>
        <begin position="418"/>
        <end position="454"/>
    </location>
</feature>
<feature type="domain" description="Right handed beta helix" evidence="3">
    <location>
        <begin position="185"/>
        <end position="282"/>
    </location>
</feature>
<dbReference type="VEuPathDB" id="AmoebaDB:ACA1_063530"/>
<dbReference type="RefSeq" id="XP_004339602.1">
    <property type="nucleotide sequence ID" value="XM_004339554.1"/>
</dbReference>
<dbReference type="GeneID" id="14918300"/>
<evidence type="ECO:0000259" key="3">
    <source>
        <dbReference type="Pfam" id="PF13229"/>
    </source>
</evidence>
<accession>L8GWL8</accession>
<proteinExistence type="predicted"/>
<gene>
    <name evidence="4" type="ORF">ACA1_063530</name>
</gene>
<feature type="signal peptide" evidence="2">
    <location>
        <begin position="1"/>
        <end position="19"/>
    </location>
</feature>
<dbReference type="InterPro" id="IPR006626">
    <property type="entry name" value="PbH1"/>
</dbReference>
<dbReference type="OMA" id="YPCILVY"/>
<keyword evidence="5" id="KW-1185">Reference proteome</keyword>
<dbReference type="Pfam" id="PF13229">
    <property type="entry name" value="Beta_helix"/>
    <property type="match status" value="1"/>
</dbReference>
<dbReference type="Gene3D" id="2.160.20.10">
    <property type="entry name" value="Single-stranded right-handed beta-helix, Pectin lyase-like"/>
    <property type="match status" value="1"/>
</dbReference>
<dbReference type="OrthoDB" id="10031554at2759"/>
<evidence type="ECO:0000256" key="1">
    <source>
        <dbReference type="SAM" id="MobiDB-lite"/>
    </source>
</evidence>
<dbReference type="InterPro" id="IPR011050">
    <property type="entry name" value="Pectin_lyase_fold/virulence"/>
</dbReference>
<reference evidence="4 5" key="1">
    <citation type="journal article" date="2013" name="Genome Biol.">
        <title>Genome of Acanthamoeba castellanii highlights extensive lateral gene transfer and early evolution of tyrosine kinase signaling.</title>
        <authorList>
            <person name="Clarke M."/>
            <person name="Lohan A.J."/>
            <person name="Liu B."/>
            <person name="Lagkouvardos I."/>
            <person name="Roy S."/>
            <person name="Zafar N."/>
            <person name="Bertelli C."/>
            <person name="Schilde C."/>
            <person name="Kianianmomeni A."/>
            <person name="Burglin T.R."/>
            <person name="Frech C."/>
            <person name="Turcotte B."/>
            <person name="Kopec K.O."/>
            <person name="Synnott J.M."/>
            <person name="Choo C."/>
            <person name="Paponov I."/>
            <person name="Finkler A."/>
            <person name="Soon Heng Tan C."/>
            <person name="Hutchins A.P."/>
            <person name="Weinmeier T."/>
            <person name="Rattei T."/>
            <person name="Chu J.S."/>
            <person name="Gimenez G."/>
            <person name="Irimia M."/>
            <person name="Rigden D.J."/>
            <person name="Fitzpatrick D.A."/>
            <person name="Lorenzo-Morales J."/>
            <person name="Bateman A."/>
            <person name="Chiu C.H."/>
            <person name="Tang P."/>
            <person name="Hegemann P."/>
            <person name="Fromm H."/>
            <person name="Raoult D."/>
            <person name="Greub G."/>
            <person name="Miranda-Saavedra D."/>
            <person name="Chen N."/>
            <person name="Nash P."/>
            <person name="Ginger M.L."/>
            <person name="Horn M."/>
            <person name="Schaap P."/>
            <person name="Caler L."/>
            <person name="Loftus B."/>
        </authorList>
    </citation>
    <scope>NUCLEOTIDE SEQUENCE [LARGE SCALE GENOMIC DNA]</scope>
    <source>
        <strain evidence="4 5">Neff</strain>
    </source>
</reference>